<dbReference type="PANTHER" id="PTHR22762:SF120">
    <property type="entry name" value="HETEROGLYCAN GLUCOSIDASE 1"/>
    <property type="match status" value="1"/>
</dbReference>
<keyword evidence="3 4" id="KW-0326">Glycosidase</keyword>
<evidence type="ECO:0000313" key="8">
    <source>
        <dbReference type="EMBL" id="BAY70930.1"/>
    </source>
</evidence>
<protein>
    <submittedName>
        <fullName evidence="8">Alpha-glucosidase</fullName>
    </submittedName>
</protein>
<comment type="similarity">
    <text evidence="1 4">Belongs to the glycosyl hydrolase 31 family.</text>
</comment>
<evidence type="ECO:0000259" key="6">
    <source>
        <dbReference type="Pfam" id="PF13802"/>
    </source>
</evidence>
<evidence type="ECO:0000256" key="2">
    <source>
        <dbReference type="ARBA" id="ARBA00022801"/>
    </source>
</evidence>
<feature type="domain" description="Glycosyl hydrolase family 31 C-terminal" evidence="7">
    <location>
        <begin position="619"/>
        <end position="705"/>
    </location>
</feature>
<dbReference type="Gene3D" id="3.20.20.80">
    <property type="entry name" value="Glycosidases"/>
    <property type="match status" value="1"/>
</dbReference>
<dbReference type="AlphaFoldDB" id="A0A1Z4KPP7"/>
<dbReference type="Pfam" id="PF01055">
    <property type="entry name" value="Glyco_hydro_31_2nd"/>
    <property type="match status" value="1"/>
</dbReference>
<dbReference type="InterPro" id="IPR000322">
    <property type="entry name" value="Glyco_hydro_31_TIM"/>
</dbReference>
<evidence type="ECO:0000259" key="5">
    <source>
        <dbReference type="Pfam" id="PF01055"/>
    </source>
</evidence>
<dbReference type="EMBL" id="AP018216">
    <property type="protein sequence ID" value="BAY70930.1"/>
    <property type="molecule type" value="Genomic_DNA"/>
</dbReference>
<feature type="domain" description="Glycoside hydrolase family 31 N-terminal" evidence="6">
    <location>
        <begin position="70"/>
        <end position="244"/>
    </location>
</feature>
<dbReference type="CDD" id="cd06604">
    <property type="entry name" value="GH31_glucosidase_II_MalA"/>
    <property type="match status" value="1"/>
</dbReference>
<dbReference type="PANTHER" id="PTHR22762">
    <property type="entry name" value="ALPHA-GLUCOSIDASE"/>
    <property type="match status" value="1"/>
</dbReference>
<proteinExistence type="inferred from homology"/>
<dbReference type="SUPFAM" id="SSF51011">
    <property type="entry name" value="Glycosyl hydrolase domain"/>
    <property type="match status" value="1"/>
</dbReference>
<evidence type="ECO:0000256" key="4">
    <source>
        <dbReference type="RuleBase" id="RU361185"/>
    </source>
</evidence>
<accession>A0A1Z4KPP7</accession>
<name>A0A1Z4KPP7_ANAVA</name>
<dbReference type="InterPro" id="IPR011013">
    <property type="entry name" value="Gal_mutarotase_sf_dom"/>
</dbReference>
<dbReference type="CDD" id="cd14752">
    <property type="entry name" value="GH31_N"/>
    <property type="match status" value="1"/>
</dbReference>
<evidence type="ECO:0000256" key="3">
    <source>
        <dbReference type="ARBA" id="ARBA00023295"/>
    </source>
</evidence>
<evidence type="ECO:0000313" key="9">
    <source>
        <dbReference type="Proteomes" id="UP000217507"/>
    </source>
</evidence>
<dbReference type="InterPro" id="IPR048395">
    <property type="entry name" value="Glyco_hydro_31_C"/>
</dbReference>
<evidence type="ECO:0000256" key="1">
    <source>
        <dbReference type="ARBA" id="ARBA00007806"/>
    </source>
</evidence>
<sequence>MDILNKTLLNLRTIKLRRFFGSLLYPLQRDWLERQFLKPQTLEAVEETGEVYKAEATKSGGQFNFQHFELEICFLSADLVRVEWKPGILPIAYGISRNAWPEVETTFQETEKCWTISSSQLKVIVNVDGSLKFQNSLRLTLREELPPQRQTKLSHLGKEEAWIHQAKLRPEEHIYGLGERAAPLNLRTCGNEEETRTYRMWNYDAGGIYGTGTDPLYLCIPVYLGLHEEGSYLIFYENSFPANFSFSNLARAEFEGGMLRYYFSAGSLPQLLERYTELTGRPPLPPRWTFGYHQSRWGYEREAALREVVKGFETYNIPVSALHLDIDVLDNFRAFTIDPDRFPHLPELAAELAAKGIRLITIINPGVRASRKNKLFEEGRAQDVFCKLPNGKPAIASVWAGLSAFPDFTNPQARHWWSRQYEYLLDLGITGFWHDMNEPGVFVLWGDPSLPPHATWHSMEGRGGDHREAHNFYGLLQAEAGYQALCEYQPQRRPFIVSRSGWAGLQRYAWTWTGDIITSWEGLRQTIPTVLNLGLSGIAYSGSDIGGFKGHPSAELYLRWFQVSCFMPFCRTHSANNTKPRTPWSFGEPTLGIVRQFLQLRYRLMPYFYTLAWESTQTGHPLVRPLFWADQDNPHLWDIDDAFLLGDALLVAAIAEEGATSRTIILPKGNWYNFWNDELLEGEKQVKLKAPLEQIPILVKAGSILPMEENNQLILHLYPSAFLTSQGQVYSDEGDGYGESRCDRFYLTHNQDFLELIWKQQGDYVFPYTSVQLYLHGFEPQQVWVDGDEVVNQGRCLDLEIFEQVRWQGMFTHSEYFN</sequence>
<dbReference type="Proteomes" id="UP000217507">
    <property type="component" value="Chromosome"/>
</dbReference>
<dbReference type="Pfam" id="PF21365">
    <property type="entry name" value="Glyco_hydro_31_3rd"/>
    <property type="match status" value="1"/>
</dbReference>
<dbReference type="GO" id="GO:0030246">
    <property type="term" value="F:carbohydrate binding"/>
    <property type="evidence" value="ECO:0007669"/>
    <property type="project" value="InterPro"/>
</dbReference>
<dbReference type="InterPro" id="IPR017853">
    <property type="entry name" value="GH"/>
</dbReference>
<dbReference type="SUPFAM" id="SSF74650">
    <property type="entry name" value="Galactose mutarotase-like"/>
    <property type="match status" value="1"/>
</dbReference>
<dbReference type="InterPro" id="IPR030458">
    <property type="entry name" value="Glyco_hydro_31_AS"/>
</dbReference>
<dbReference type="Gene3D" id="2.60.40.1760">
    <property type="entry name" value="glycosyl hydrolase (family 31)"/>
    <property type="match status" value="1"/>
</dbReference>
<reference evidence="8 9" key="1">
    <citation type="submission" date="2017-06" db="EMBL/GenBank/DDBJ databases">
        <title>Genome sequencing of cyanobaciteial culture collection at National Institute for Environmental Studies (NIES).</title>
        <authorList>
            <person name="Hirose Y."/>
            <person name="Shimura Y."/>
            <person name="Fujisawa T."/>
            <person name="Nakamura Y."/>
            <person name="Kawachi M."/>
        </authorList>
    </citation>
    <scope>NUCLEOTIDE SEQUENCE [LARGE SCALE GENOMIC DNA]</scope>
    <source>
        <strain evidence="8 9">NIES-23</strain>
    </source>
</reference>
<keyword evidence="2 4" id="KW-0378">Hydrolase</keyword>
<gene>
    <name evidence="8" type="ORF">NIES23_37410</name>
</gene>
<dbReference type="PROSITE" id="PS00129">
    <property type="entry name" value="GLYCOSYL_HYDROL_F31_1"/>
    <property type="match status" value="1"/>
</dbReference>
<dbReference type="InterPro" id="IPR013780">
    <property type="entry name" value="Glyco_hydro_b"/>
</dbReference>
<feature type="domain" description="Glycoside hydrolase family 31 TIM barrel" evidence="5">
    <location>
        <begin position="282"/>
        <end position="611"/>
    </location>
</feature>
<dbReference type="Pfam" id="PF13802">
    <property type="entry name" value="Gal_mutarotas_2"/>
    <property type="match status" value="1"/>
</dbReference>
<dbReference type="GO" id="GO:0005975">
    <property type="term" value="P:carbohydrate metabolic process"/>
    <property type="evidence" value="ECO:0007669"/>
    <property type="project" value="InterPro"/>
</dbReference>
<dbReference type="GO" id="GO:0004553">
    <property type="term" value="F:hydrolase activity, hydrolyzing O-glycosyl compounds"/>
    <property type="evidence" value="ECO:0007669"/>
    <property type="project" value="InterPro"/>
</dbReference>
<dbReference type="SUPFAM" id="SSF51445">
    <property type="entry name" value="(Trans)glycosidases"/>
    <property type="match status" value="1"/>
</dbReference>
<dbReference type="Gene3D" id="2.60.40.1180">
    <property type="entry name" value="Golgi alpha-mannosidase II"/>
    <property type="match status" value="1"/>
</dbReference>
<evidence type="ECO:0000259" key="7">
    <source>
        <dbReference type="Pfam" id="PF21365"/>
    </source>
</evidence>
<dbReference type="InterPro" id="IPR025887">
    <property type="entry name" value="Glyco_hydro_31_N_dom"/>
</dbReference>
<organism evidence="8 9">
    <name type="scientific">Trichormus variabilis NIES-23</name>
    <dbReference type="NCBI Taxonomy" id="1973479"/>
    <lineage>
        <taxon>Bacteria</taxon>
        <taxon>Bacillati</taxon>
        <taxon>Cyanobacteriota</taxon>
        <taxon>Cyanophyceae</taxon>
        <taxon>Nostocales</taxon>
        <taxon>Nostocaceae</taxon>
        <taxon>Trichormus</taxon>
    </lineage>
</organism>